<feature type="DNA-binding region" description="H-T-H motif" evidence="4">
    <location>
        <begin position="29"/>
        <end position="48"/>
    </location>
</feature>
<accession>A0A8J2YWE7</accession>
<feature type="domain" description="HTH tetR-type" evidence="5">
    <location>
        <begin position="6"/>
        <end position="66"/>
    </location>
</feature>
<organism evidence="6 7">
    <name type="scientific">Aliidongia dinghuensis</name>
    <dbReference type="NCBI Taxonomy" id="1867774"/>
    <lineage>
        <taxon>Bacteria</taxon>
        <taxon>Pseudomonadati</taxon>
        <taxon>Pseudomonadota</taxon>
        <taxon>Alphaproteobacteria</taxon>
        <taxon>Rhodospirillales</taxon>
        <taxon>Dongiaceae</taxon>
        <taxon>Aliidongia</taxon>
    </lineage>
</organism>
<evidence type="ECO:0000256" key="1">
    <source>
        <dbReference type="ARBA" id="ARBA00023015"/>
    </source>
</evidence>
<protein>
    <submittedName>
        <fullName evidence="6">TetR family transcriptional regulator</fullName>
    </submittedName>
</protein>
<dbReference type="SUPFAM" id="SSF46689">
    <property type="entry name" value="Homeodomain-like"/>
    <property type="match status" value="1"/>
</dbReference>
<keyword evidence="2 4" id="KW-0238">DNA-binding</keyword>
<dbReference type="Pfam" id="PF16925">
    <property type="entry name" value="TetR_C_13"/>
    <property type="match status" value="1"/>
</dbReference>
<dbReference type="InterPro" id="IPR036271">
    <property type="entry name" value="Tet_transcr_reg_TetR-rel_C_sf"/>
</dbReference>
<dbReference type="PANTHER" id="PTHR47506">
    <property type="entry name" value="TRANSCRIPTIONAL REGULATORY PROTEIN"/>
    <property type="match status" value="1"/>
</dbReference>
<gene>
    <name evidence="6" type="ORF">GCM10011611_42400</name>
</gene>
<dbReference type="InterPro" id="IPR009057">
    <property type="entry name" value="Homeodomain-like_sf"/>
</dbReference>
<keyword evidence="7" id="KW-1185">Reference proteome</keyword>
<keyword evidence="1" id="KW-0805">Transcription regulation</keyword>
<dbReference type="InterPro" id="IPR011075">
    <property type="entry name" value="TetR_C"/>
</dbReference>
<name>A0A8J2YWE7_9PROT</name>
<dbReference type="PANTHER" id="PTHR47506:SF1">
    <property type="entry name" value="HTH-TYPE TRANSCRIPTIONAL REGULATOR YJDC"/>
    <property type="match status" value="1"/>
</dbReference>
<dbReference type="Pfam" id="PF00440">
    <property type="entry name" value="TetR_N"/>
    <property type="match status" value="1"/>
</dbReference>
<dbReference type="GO" id="GO:0003677">
    <property type="term" value="F:DNA binding"/>
    <property type="evidence" value="ECO:0007669"/>
    <property type="project" value="UniProtKB-UniRule"/>
</dbReference>
<dbReference type="InterPro" id="IPR001647">
    <property type="entry name" value="HTH_TetR"/>
</dbReference>
<dbReference type="AlphaFoldDB" id="A0A8J2YWE7"/>
<dbReference type="PROSITE" id="PS50977">
    <property type="entry name" value="HTH_TETR_2"/>
    <property type="match status" value="1"/>
</dbReference>
<evidence type="ECO:0000256" key="2">
    <source>
        <dbReference type="ARBA" id="ARBA00023125"/>
    </source>
</evidence>
<dbReference type="PRINTS" id="PR00455">
    <property type="entry name" value="HTHTETR"/>
</dbReference>
<proteinExistence type="predicted"/>
<dbReference type="Gene3D" id="1.10.357.10">
    <property type="entry name" value="Tetracycline Repressor, domain 2"/>
    <property type="match status" value="1"/>
</dbReference>
<comment type="caution">
    <text evidence="6">The sequence shown here is derived from an EMBL/GenBank/DDBJ whole genome shotgun (WGS) entry which is preliminary data.</text>
</comment>
<keyword evidence="3" id="KW-0804">Transcription</keyword>
<dbReference type="Proteomes" id="UP000646365">
    <property type="component" value="Unassembled WGS sequence"/>
</dbReference>
<evidence type="ECO:0000313" key="7">
    <source>
        <dbReference type="Proteomes" id="UP000646365"/>
    </source>
</evidence>
<dbReference type="RefSeq" id="WP_189049487.1">
    <property type="nucleotide sequence ID" value="NZ_BMJQ01000011.1"/>
</dbReference>
<evidence type="ECO:0000256" key="4">
    <source>
        <dbReference type="PROSITE-ProRule" id="PRU00335"/>
    </source>
</evidence>
<evidence type="ECO:0000256" key="3">
    <source>
        <dbReference type="ARBA" id="ARBA00023163"/>
    </source>
</evidence>
<sequence length="185" mass="20165">MRATTEEVRDRLLDAAERLIYRDGIHGTGVDTILSEASVARMSLYNQFGNKDGLVLAALERRDRRWMVWYEARVTALAPAGRGRVLALFDALGEWFREPDFHGCAFINAAGELADPAHEVRHLAARHKQALARFVTEVAAAADVPTLARPLFLLVEGAIVTAMVEGYPDAAADARAAAEHMLAAG</sequence>
<evidence type="ECO:0000313" key="6">
    <source>
        <dbReference type="EMBL" id="GGF31800.1"/>
    </source>
</evidence>
<reference evidence="6" key="2">
    <citation type="submission" date="2020-09" db="EMBL/GenBank/DDBJ databases">
        <authorList>
            <person name="Sun Q."/>
            <person name="Zhou Y."/>
        </authorList>
    </citation>
    <scope>NUCLEOTIDE SEQUENCE</scope>
    <source>
        <strain evidence="6">CGMCC 1.15725</strain>
    </source>
</reference>
<evidence type="ECO:0000259" key="5">
    <source>
        <dbReference type="PROSITE" id="PS50977"/>
    </source>
</evidence>
<reference evidence="6" key="1">
    <citation type="journal article" date="2014" name="Int. J. Syst. Evol. Microbiol.">
        <title>Complete genome sequence of Corynebacterium casei LMG S-19264T (=DSM 44701T), isolated from a smear-ripened cheese.</title>
        <authorList>
            <consortium name="US DOE Joint Genome Institute (JGI-PGF)"/>
            <person name="Walter F."/>
            <person name="Albersmeier A."/>
            <person name="Kalinowski J."/>
            <person name="Ruckert C."/>
        </authorList>
    </citation>
    <scope>NUCLEOTIDE SEQUENCE</scope>
    <source>
        <strain evidence="6">CGMCC 1.15725</strain>
    </source>
</reference>
<dbReference type="EMBL" id="BMJQ01000011">
    <property type="protein sequence ID" value="GGF31800.1"/>
    <property type="molecule type" value="Genomic_DNA"/>
</dbReference>
<dbReference type="SUPFAM" id="SSF48498">
    <property type="entry name" value="Tetracyclin repressor-like, C-terminal domain"/>
    <property type="match status" value="1"/>
</dbReference>